<keyword evidence="2" id="KW-0808">Transferase</keyword>
<dbReference type="RefSeq" id="WP_377257627.1">
    <property type="nucleotide sequence ID" value="NZ_JBHLUH010000064.1"/>
</dbReference>
<feature type="region of interest" description="Disordered" evidence="1">
    <location>
        <begin position="260"/>
        <end position="283"/>
    </location>
</feature>
<dbReference type="Pfam" id="PF04672">
    <property type="entry name" value="Methyltransf_19"/>
    <property type="match status" value="1"/>
</dbReference>
<dbReference type="EMBL" id="JBHLUH010000064">
    <property type="protein sequence ID" value="MFC0532103.1"/>
    <property type="molecule type" value="Genomic_DNA"/>
</dbReference>
<evidence type="ECO:0000313" key="2">
    <source>
        <dbReference type="EMBL" id="MFC0532103.1"/>
    </source>
</evidence>
<organism evidence="2 3">
    <name type="scientific">Phytohabitans kaempferiae</name>
    <dbReference type="NCBI Taxonomy" id="1620943"/>
    <lineage>
        <taxon>Bacteria</taxon>
        <taxon>Bacillati</taxon>
        <taxon>Actinomycetota</taxon>
        <taxon>Actinomycetes</taxon>
        <taxon>Micromonosporales</taxon>
        <taxon>Micromonosporaceae</taxon>
    </lineage>
</organism>
<dbReference type="GO" id="GO:0008168">
    <property type="term" value="F:methyltransferase activity"/>
    <property type="evidence" value="ECO:0007669"/>
    <property type="project" value="UniProtKB-KW"/>
</dbReference>
<keyword evidence="2" id="KW-0489">Methyltransferase</keyword>
<dbReference type="InterPro" id="IPR006764">
    <property type="entry name" value="SAM_dep_MeTrfase_SAV2177_type"/>
</dbReference>
<proteinExistence type="predicted"/>
<dbReference type="Gene3D" id="3.40.50.150">
    <property type="entry name" value="Vaccinia Virus protein VP39"/>
    <property type="match status" value="1"/>
</dbReference>
<reference evidence="2 3" key="1">
    <citation type="submission" date="2024-09" db="EMBL/GenBank/DDBJ databases">
        <authorList>
            <person name="Sun Q."/>
            <person name="Mori K."/>
        </authorList>
    </citation>
    <scope>NUCLEOTIDE SEQUENCE [LARGE SCALE GENOMIC DNA]</scope>
    <source>
        <strain evidence="2 3">TBRC 3947</strain>
    </source>
</reference>
<protein>
    <submittedName>
        <fullName evidence="2">SAM-dependent methyltransferase</fullName>
        <ecNumber evidence="2">2.1.1.-</ecNumber>
    </submittedName>
</protein>
<dbReference type="GO" id="GO:0032259">
    <property type="term" value="P:methylation"/>
    <property type="evidence" value="ECO:0007669"/>
    <property type="project" value="UniProtKB-KW"/>
</dbReference>
<dbReference type="EC" id="2.1.1.-" evidence="2"/>
<evidence type="ECO:0000313" key="3">
    <source>
        <dbReference type="Proteomes" id="UP001589867"/>
    </source>
</evidence>
<dbReference type="Proteomes" id="UP001589867">
    <property type="component" value="Unassembled WGS sequence"/>
</dbReference>
<dbReference type="SUPFAM" id="SSF53335">
    <property type="entry name" value="S-adenosyl-L-methionine-dependent methyltransferases"/>
    <property type="match status" value="1"/>
</dbReference>
<dbReference type="PIRSF" id="PIRSF017393">
    <property type="entry name" value="MTase_SAV2177"/>
    <property type="match status" value="1"/>
</dbReference>
<accession>A0ABV6MBK8</accession>
<gene>
    <name evidence="2" type="ORF">ACFFIA_31080</name>
</gene>
<comment type="caution">
    <text evidence="2">The sequence shown here is derived from an EMBL/GenBank/DDBJ whole genome shotgun (WGS) entry which is preliminary data.</text>
</comment>
<keyword evidence="3" id="KW-1185">Reference proteome</keyword>
<name>A0ABV6MBK8_9ACTN</name>
<dbReference type="InterPro" id="IPR029063">
    <property type="entry name" value="SAM-dependent_MTases_sf"/>
</dbReference>
<sequence length="283" mass="30758">MTNDQRANPAPELPSWAAGANIADASSARMYDYYLGGYHNFPADQEAAQRVIAATPTIPALARVNRAMLRRVVAYLVGEVGIRQFLDIGSGIPTERNVHQVAQETAVGTRTAYVDADTVAVMHGREILRDNDGAIALRGDLREPHAILDNPQLRKLLNLDEPVAVLLFAVLPFLPGDEAYEAVAAIRDVLAPGSYIAITHVVPDGFEGSGVQTSLQVYRQRTTTPAGLRTRDEILRFFDGFHLVDPGLVWVTEWRPASDDPRDFSDDPASSSMLAGVGRLASN</sequence>
<evidence type="ECO:0000256" key="1">
    <source>
        <dbReference type="SAM" id="MobiDB-lite"/>
    </source>
</evidence>